<dbReference type="Proteomes" id="UP001201985">
    <property type="component" value="Unassembled WGS sequence"/>
</dbReference>
<proteinExistence type="predicted"/>
<feature type="region of interest" description="Disordered" evidence="1">
    <location>
        <begin position="85"/>
        <end position="177"/>
    </location>
</feature>
<evidence type="ECO:0000256" key="1">
    <source>
        <dbReference type="SAM" id="MobiDB-lite"/>
    </source>
</evidence>
<protein>
    <submittedName>
        <fullName evidence="3">Uncharacterized protein</fullName>
    </submittedName>
</protein>
<evidence type="ECO:0000313" key="4">
    <source>
        <dbReference type="Proteomes" id="UP001201985"/>
    </source>
</evidence>
<reference evidence="3 4" key="1">
    <citation type="submission" date="2022-03" db="EMBL/GenBank/DDBJ databases">
        <title>Complete genome analysis of Roseomonas KG 17.1 : a prolific producer of plant growth promoters.</title>
        <authorList>
            <person name="Saadouli I."/>
            <person name="Najjari A."/>
            <person name="Mosbah A."/>
            <person name="Ouzari H.I."/>
        </authorList>
    </citation>
    <scope>NUCLEOTIDE SEQUENCE [LARGE SCALE GENOMIC DNA]</scope>
    <source>
        <strain evidence="3 4">KG17-1</strain>
    </source>
</reference>
<keyword evidence="4" id="KW-1185">Reference proteome</keyword>
<feature type="compositionally biased region" description="Polar residues" evidence="1">
    <location>
        <begin position="155"/>
        <end position="177"/>
    </location>
</feature>
<feature type="chain" id="PRO_5047331976" evidence="2">
    <location>
        <begin position="30"/>
        <end position="200"/>
    </location>
</feature>
<feature type="compositionally biased region" description="Pro residues" evidence="1">
    <location>
        <begin position="91"/>
        <end position="102"/>
    </location>
</feature>
<evidence type="ECO:0000256" key="2">
    <source>
        <dbReference type="SAM" id="SignalP"/>
    </source>
</evidence>
<evidence type="ECO:0000313" key="3">
    <source>
        <dbReference type="EMBL" id="MCI0753002.1"/>
    </source>
</evidence>
<feature type="region of interest" description="Disordered" evidence="1">
    <location>
        <begin position="32"/>
        <end position="73"/>
    </location>
</feature>
<gene>
    <name evidence="3" type="ORF">MON41_04405</name>
</gene>
<dbReference type="PROSITE" id="PS51257">
    <property type="entry name" value="PROKAR_LIPOPROTEIN"/>
    <property type="match status" value="1"/>
</dbReference>
<sequence length="200" mass="20782">MSRLSIPFLPAGAQRAASLAALLALGACASSLTGPRSEAPPESLTVQRIEGRAPEVPPLLPAVGNVWPEGELEGQRATLGSRDLMERAPTDNPPPANRPIPGPRGSSTPPDLLDRRTSSDLSLRPQEPPPPPSTLPRSQDLGRPGRIIPTPEGSVVTTGGNSGHSTYSGPNGRTGTAIQQGNTIILMDADGRVQQVPAPR</sequence>
<keyword evidence="2" id="KW-0732">Signal</keyword>
<dbReference type="EMBL" id="JALBUU010000004">
    <property type="protein sequence ID" value="MCI0753002.1"/>
    <property type="molecule type" value="Genomic_DNA"/>
</dbReference>
<dbReference type="RefSeq" id="WP_120008958.1">
    <property type="nucleotide sequence ID" value="NZ_JALBUU010000004.1"/>
</dbReference>
<comment type="caution">
    <text evidence="3">The sequence shown here is derived from an EMBL/GenBank/DDBJ whole genome shotgun (WGS) entry which is preliminary data.</text>
</comment>
<accession>A0ABS9W1B2</accession>
<feature type="signal peptide" evidence="2">
    <location>
        <begin position="1"/>
        <end position="29"/>
    </location>
</feature>
<name>A0ABS9W1B2_9PROT</name>
<organism evidence="3 4">
    <name type="scientific">Teichococcus vastitatis</name>
    <dbReference type="NCBI Taxonomy" id="2307076"/>
    <lineage>
        <taxon>Bacteria</taxon>
        <taxon>Pseudomonadati</taxon>
        <taxon>Pseudomonadota</taxon>
        <taxon>Alphaproteobacteria</taxon>
        <taxon>Acetobacterales</taxon>
        <taxon>Roseomonadaceae</taxon>
        <taxon>Roseomonas</taxon>
    </lineage>
</organism>